<evidence type="ECO:0000313" key="3">
    <source>
        <dbReference type="Proteomes" id="UP000271974"/>
    </source>
</evidence>
<accession>A0A433TTF9</accession>
<dbReference type="STRING" id="188477.A0A433TTF9"/>
<proteinExistence type="predicted"/>
<dbReference type="EMBL" id="RQTK01000191">
    <property type="protein sequence ID" value="RUS84840.1"/>
    <property type="molecule type" value="Genomic_DNA"/>
</dbReference>
<evidence type="ECO:0008006" key="4">
    <source>
        <dbReference type="Google" id="ProtNLM"/>
    </source>
</evidence>
<dbReference type="Proteomes" id="UP000271974">
    <property type="component" value="Unassembled WGS sequence"/>
</dbReference>
<sequence>MDKIEWRHLKAIDRTGTLLPRGFRPPGGNLRQSSSIRRGVPRTPATSDPLLSSLHKLYSGVLAQKLTTIATTHGWLSAEQKGFLPGVRGIQEHTFLLQTRVWQHIQLSDTAIVETKKKQDDLTIAWMDLTNGFGSTLVQRTMDSNNSWNPSIGGAPHAWTRLRMTSPPRVLQVQPLLHSMELLGQATRERTGCPRRPRVDSTRQAVQILTRRS</sequence>
<comment type="caution">
    <text evidence="2">The sequence shown here is derived from an EMBL/GenBank/DDBJ whole genome shotgun (WGS) entry which is preliminary data.</text>
</comment>
<dbReference type="OrthoDB" id="6435358at2759"/>
<name>A0A433TTF9_ELYCH</name>
<evidence type="ECO:0000256" key="1">
    <source>
        <dbReference type="SAM" id="MobiDB-lite"/>
    </source>
</evidence>
<reference evidence="2 3" key="1">
    <citation type="submission" date="2019-01" db="EMBL/GenBank/DDBJ databases">
        <title>A draft genome assembly of the solar-powered sea slug Elysia chlorotica.</title>
        <authorList>
            <person name="Cai H."/>
            <person name="Li Q."/>
            <person name="Fang X."/>
            <person name="Li J."/>
            <person name="Curtis N.E."/>
            <person name="Altenburger A."/>
            <person name="Shibata T."/>
            <person name="Feng M."/>
            <person name="Maeda T."/>
            <person name="Schwartz J.A."/>
            <person name="Shigenobu S."/>
            <person name="Lundholm N."/>
            <person name="Nishiyama T."/>
            <person name="Yang H."/>
            <person name="Hasebe M."/>
            <person name="Li S."/>
            <person name="Pierce S.K."/>
            <person name="Wang J."/>
        </authorList>
    </citation>
    <scope>NUCLEOTIDE SEQUENCE [LARGE SCALE GENOMIC DNA]</scope>
    <source>
        <strain evidence="2">EC2010</strain>
        <tissue evidence="2">Whole organism of an adult</tissue>
    </source>
</reference>
<keyword evidence="3" id="KW-1185">Reference proteome</keyword>
<feature type="compositionally biased region" description="Basic and acidic residues" evidence="1">
    <location>
        <begin position="188"/>
        <end position="201"/>
    </location>
</feature>
<protein>
    <recommendedName>
        <fullName evidence="4">Reverse transcriptase domain-containing protein</fullName>
    </recommendedName>
</protein>
<feature type="region of interest" description="Disordered" evidence="1">
    <location>
        <begin position="188"/>
        <end position="213"/>
    </location>
</feature>
<feature type="region of interest" description="Disordered" evidence="1">
    <location>
        <begin position="17"/>
        <end position="44"/>
    </location>
</feature>
<gene>
    <name evidence="2" type="ORF">EGW08_007381</name>
</gene>
<organism evidence="2 3">
    <name type="scientific">Elysia chlorotica</name>
    <name type="common">Eastern emerald elysia</name>
    <name type="synonym">Sea slug</name>
    <dbReference type="NCBI Taxonomy" id="188477"/>
    <lineage>
        <taxon>Eukaryota</taxon>
        <taxon>Metazoa</taxon>
        <taxon>Spiralia</taxon>
        <taxon>Lophotrochozoa</taxon>
        <taxon>Mollusca</taxon>
        <taxon>Gastropoda</taxon>
        <taxon>Heterobranchia</taxon>
        <taxon>Euthyneura</taxon>
        <taxon>Panpulmonata</taxon>
        <taxon>Sacoglossa</taxon>
        <taxon>Placobranchoidea</taxon>
        <taxon>Plakobranchidae</taxon>
        <taxon>Elysia</taxon>
    </lineage>
</organism>
<evidence type="ECO:0000313" key="2">
    <source>
        <dbReference type="EMBL" id="RUS84840.1"/>
    </source>
</evidence>
<dbReference type="AlphaFoldDB" id="A0A433TTF9"/>